<keyword evidence="3" id="KW-0472">Membrane</keyword>
<dbReference type="PANTHER" id="PTHR11360:SF305">
    <property type="entry name" value="MAJOR FACILITATOR SUPERFAMILY (MFS) PROFILE DOMAIN-CONTAINING PROTEIN"/>
    <property type="match status" value="1"/>
</dbReference>
<feature type="transmembrane region" description="Helical" evidence="3">
    <location>
        <begin position="56"/>
        <end position="81"/>
    </location>
</feature>
<feature type="domain" description="Major facilitator superfamily (MFS) profile" evidence="4">
    <location>
        <begin position="256"/>
        <end position="450"/>
    </location>
</feature>
<feature type="transmembrane region" description="Helical" evidence="3">
    <location>
        <begin position="344"/>
        <end position="368"/>
    </location>
</feature>
<comment type="subcellular location">
    <subcellularLocation>
        <location evidence="1">Membrane</location>
        <topology evidence="1">Multi-pass membrane protein</topology>
    </subcellularLocation>
</comment>
<feature type="transmembrane region" description="Helical" evidence="3">
    <location>
        <begin position="284"/>
        <end position="305"/>
    </location>
</feature>
<reference evidence="5 6" key="1">
    <citation type="journal article" date="2024" name="IMA Fungus">
        <title>IMA Genome - F19 : A genome assembly and annotation guide to empower mycologists, including annotated draft genome sequences of Ceratocystis pirilliformis, Diaporthe australafricana, Fusarium ophioides, Paecilomyces lecythidis, and Sporothrix stenoceras.</title>
        <authorList>
            <person name="Aylward J."/>
            <person name="Wilson A.M."/>
            <person name="Visagie C.M."/>
            <person name="Spraker J."/>
            <person name="Barnes I."/>
            <person name="Buitendag C."/>
            <person name="Ceriani C."/>
            <person name="Del Mar Angel L."/>
            <person name="du Plessis D."/>
            <person name="Fuchs T."/>
            <person name="Gasser K."/>
            <person name="Kramer D."/>
            <person name="Li W."/>
            <person name="Munsamy K."/>
            <person name="Piso A."/>
            <person name="Price J.L."/>
            <person name="Sonnekus B."/>
            <person name="Thomas C."/>
            <person name="van der Nest A."/>
            <person name="van Dijk A."/>
            <person name="van Heerden A."/>
            <person name="van Vuuren N."/>
            <person name="Yilmaz N."/>
            <person name="Duong T.A."/>
            <person name="van der Merwe N.A."/>
            <person name="Wingfield M.J."/>
            <person name="Wingfield B.D."/>
        </authorList>
    </citation>
    <scope>NUCLEOTIDE SEQUENCE [LARGE SCALE GENOMIC DNA]</scope>
    <source>
        <strain evidence="5 6">CMW 18300</strain>
    </source>
</reference>
<comment type="caution">
    <text evidence="5">The sequence shown here is derived from an EMBL/GenBank/DDBJ whole genome shotgun (WGS) entry which is preliminary data.</text>
</comment>
<feature type="transmembrane region" description="Helical" evidence="3">
    <location>
        <begin position="150"/>
        <end position="171"/>
    </location>
</feature>
<sequence>MSPETPDPILIALESRPAPELSEFDRHDNNINEPSTSDAIFHASQLADAAVPDGGYGWVIASACAVITWWFVGTTYCWGIIQSALVTEGLATPATLSYVGSLTVSFVSILALASATVIAHVGARNTALLGVSLVGLGDILSGFATSSVGGLFVTNGIIMGIGVALSFMVCSTTPAQYFYRKRGLANGIVFGGGGLGGAVISFMMDELIAKLGVPWTFRVIGLMTLATGLPAAWLIRERVPVKSRSRVEWRLFRDPQFVILFTAGAVGTFPLFVPPFFLPLYVKSLGLSSTTAAGLLPGFNFASAVGRIGCGALCDSFGALNTLFASLSICALSMLILWPASQSLAPLVAFVCINGLSNGGFFATMPTVVGNIFGSARLSIAMGMIVTGWVGGYLMGAPIAGYLLNAYGGENRGLIPYRPAMHYAGAMALASALLVLAARMRSSVKLFKKL</sequence>
<feature type="transmembrane region" description="Helical" evidence="3">
    <location>
        <begin position="96"/>
        <end position="119"/>
    </location>
</feature>
<dbReference type="InterPro" id="IPR050327">
    <property type="entry name" value="Proton-linked_MCT"/>
</dbReference>
<proteinExistence type="inferred from homology"/>
<evidence type="ECO:0000256" key="3">
    <source>
        <dbReference type="SAM" id="Phobius"/>
    </source>
</evidence>
<evidence type="ECO:0000256" key="1">
    <source>
        <dbReference type="ARBA" id="ARBA00004141"/>
    </source>
</evidence>
<dbReference type="SUPFAM" id="SSF103473">
    <property type="entry name" value="MFS general substrate transporter"/>
    <property type="match status" value="1"/>
</dbReference>
<feature type="transmembrane region" description="Helical" evidence="3">
    <location>
        <begin position="257"/>
        <end position="278"/>
    </location>
</feature>
<feature type="transmembrane region" description="Helical" evidence="3">
    <location>
        <begin position="420"/>
        <end position="440"/>
    </location>
</feature>
<evidence type="ECO:0000259" key="4">
    <source>
        <dbReference type="PROSITE" id="PS50850"/>
    </source>
</evidence>
<feature type="transmembrane region" description="Helical" evidence="3">
    <location>
        <begin position="183"/>
        <end position="203"/>
    </location>
</feature>
<feature type="transmembrane region" description="Helical" evidence="3">
    <location>
        <begin position="317"/>
        <end position="338"/>
    </location>
</feature>
<evidence type="ECO:0000256" key="2">
    <source>
        <dbReference type="ARBA" id="ARBA00006727"/>
    </source>
</evidence>
<dbReference type="EMBL" id="JAWRVE010000164">
    <property type="protein sequence ID" value="KAL1852098.1"/>
    <property type="molecule type" value="Genomic_DNA"/>
</dbReference>
<feature type="transmembrane region" description="Helical" evidence="3">
    <location>
        <begin position="380"/>
        <end position="400"/>
    </location>
</feature>
<organism evidence="5 6">
    <name type="scientific">Diaporthe australafricana</name>
    <dbReference type="NCBI Taxonomy" id="127596"/>
    <lineage>
        <taxon>Eukaryota</taxon>
        <taxon>Fungi</taxon>
        <taxon>Dikarya</taxon>
        <taxon>Ascomycota</taxon>
        <taxon>Pezizomycotina</taxon>
        <taxon>Sordariomycetes</taxon>
        <taxon>Sordariomycetidae</taxon>
        <taxon>Diaporthales</taxon>
        <taxon>Diaporthaceae</taxon>
        <taxon>Diaporthe</taxon>
    </lineage>
</organism>
<dbReference type="InterPro" id="IPR020846">
    <property type="entry name" value="MFS_dom"/>
</dbReference>
<protein>
    <recommendedName>
        <fullName evidence="4">Major facilitator superfamily (MFS) profile domain-containing protein</fullName>
    </recommendedName>
</protein>
<dbReference type="Proteomes" id="UP001583177">
    <property type="component" value="Unassembled WGS sequence"/>
</dbReference>
<accession>A0ABR3W382</accession>
<name>A0ABR3W382_9PEZI</name>
<dbReference type="PANTHER" id="PTHR11360">
    <property type="entry name" value="MONOCARBOXYLATE TRANSPORTER"/>
    <property type="match status" value="1"/>
</dbReference>
<dbReference type="InterPro" id="IPR011701">
    <property type="entry name" value="MFS"/>
</dbReference>
<comment type="similarity">
    <text evidence="2">Belongs to the major facilitator superfamily. Monocarboxylate porter (TC 2.A.1.13) family.</text>
</comment>
<keyword evidence="6" id="KW-1185">Reference proteome</keyword>
<dbReference type="Pfam" id="PF07690">
    <property type="entry name" value="MFS_1"/>
    <property type="match status" value="1"/>
</dbReference>
<keyword evidence="3" id="KW-1133">Transmembrane helix</keyword>
<dbReference type="PROSITE" id="PS50850">
    <property type="entry name" value="MFS"/>
    <property type="match status" value="1"/>
</dbReference>
<dbReference type="Gene3D" id="1.20.1250.20">
    <property type="entry name" value="MFS general substrate transporter like domains"/>
    <property type="match status" value="2"/>
</dbReference>
<dbReference type="InterPro" id="IPR036259">
    <property type="entry name" value="MFS_trans_sf"/>
</dbReference>
<keyword evidence="3" id="KW-0812">Transmembrane</keyword>
<evidence type="ECO:0000313" key="5">
    <source>
        <dbReference type="EMBL" id="KAL1852098.1"/>
    </source>
</evidence>
<gene>
    <name evidence="5" type="ORF">Daus18300_012310</name>
</gene>
<evidence type="ECO:0000313" key="6">
    <source>
        <dbReference type="Proteomes" id="UP001583177"/>
    </source>
</evidence>
<feature type="transmembrane region" description="Helical" evidence="3">
    <location>
        <begin position="215"/>
        <end position="236"/>
    </location>
</feature>